<dbReference type="RefSeq" id="WP_127345006.1">
    <property type="nucleotide sequence ID" value="NZ_RJJX01000038.1"/>
</dbReference>
<reference evidence="1 2" key="1">
    <citation type="submission" date="2018-11" db="EMBL/GenBank/DDBJ databases">
        <title>Parancylomarina longa gen. nov., sp. nov., isolated from sediments of southern Okinawa.</title>
        <authorList>
            <person name="Fu T."/>
        </authorList>
    </citation>
    <scope>NUCLEOTIDE SEQUENCE [LARGE SCALE GENOMIC DNA]</scope>
    <source>
        <strain evidence="1 2">T3-2 S1-C</strain>
    </source>
</reference>
<dbReference type="AlphaFoldDB" id="A0A434AES0"/>
<proteinExistence type="predicted"/>
<dbReference type="OrthoDB" id="982527at2"/>
<dbReference type="Proteomes" id="UP000282985">
    <property type="component" value="Unassembled WGS sequence"/>
</dbReference>
<evidence type="ECO:0000313" key="1">
    <source>
        <dbReference type="EMBL" id="RUT72891.1"/>
    </source>
</evidence>
<accession>A0A434AES0</accession>
<organism evidence="1 2">
    <name type="scientific">Ancylomarina longa</name>
    <dbReference type="NCBI Taxonomy" id="2487017"/>
    <lineage>
        <taxon>Bacteria</taxon>
        <taxon>Pseudomonadati</taxon>
        <taxon>Bacteroidota</taxon>
        <taxon>Bacteroidia</taxon>
        <taxon>Marinilabiliales</taxon>
        <taxon>Marinifilaceae</taxon>
        <taxon>Ancylomarina</taxon>
    </lineage>
</organism>
<protein>
    <submittedName>
        <fullName evidence="1">Uncharacterized protein</fullName>
    </submittedName>
</protein>
<name>A0A434AES0_9BACT</name>
<dbReference type="PROSITE" id="PS51257">
    <property type="entry name" value="PROKAR_LIPOPROTEIN"/>
    <property type="match status" value="1"/>
</dbReference>
<comment type="caution">
    <text evidence="1">The sequence shown here is derived from an EMBL/GenBank/DDBJ whole genome shotgun (WGS) entry which is preliminary data.</text>
</comment>
<keyword evidence="2" id="KW-1185">Reference proteome</keyword>
<sequence length="74" mass="8033">MKKLFIVGSIFLFLNISISCTKSDSLTETGIPIGANNIDGNKLLDLVNQVRSTGTYCGDTYYPSVGELSWSIVL</sequence>
<gene>
    <name evidence="1" type="ORF">DLK05_16205</name>
</gene>
<dbReference type="EMBL" id="RJJX01000038">
    <property type="protein sequence ID" value="RUT72891.1"/>
    <property type="molecule type" value="Genomic_DNA"/>
</dbReference>
<evidence type="ECO:0000313" key="2">
    <source>
        <dbReference type="Proteomes" id="UP000282985"/>
    </source>
</evidence>